<keyword evidence="3 4" id="KW-0408">Iron</keyword>
<dbReference type="GO" id="GO:0009055">
    <property type="term" value="F:electron transfer activity"/>
    <property type="evidence" value="ECO:0007669"/>
    <property type="project" value="InterPro"/>
</dbReference>
<evidence type="ECO:0000256" key="4">
    <source>
        <dbReference type="PROSITE-ProRule" id="PRU00433"/>
    </source>
</evidence>
<dbReference type="InterPro" id="IPR051459">
    <property type="entry name" value="Cytochrome_c-type_DH"/>
</dbReference>
<keyword evidence="5" id="KW-0732">Signal</keyword>
<reference evidence="7" key="1">
    <citation type="journal article" date="2014" name="Int. J. Syst. Evol. Microbiol.">
        <title>Complete genome sequence of Corynebacterium casei LMG S-19264T (=DSM 44701T), isolated from a smear-ripened cheese.</title>
        <authorList>
            <consortium name="US DOE Joint Genome Institute (JGI-PGF)"/>
            <person name="Walter F."/>
            <person name="Albersmeier A."/>
            <person name="Kalinowski J."/>
            <person name="Ruckert C."/>
        </authorList>
    </citation>
    <scope>NUCLEOTIDE SEQUENCE</scope>
    <source>
        <strain evidence="7">KCTC 12368</strain>
    </source>
</reference>
<feature type="domain" description="Cytochrome c" evidence="6">
    <location>
        <begin position="31"/>
        <end position="119"/>
    </location>
</feature>
<dbReference type="AlphaFoldDB" id="A0A918UIX2"/>
<evidence type="ECO:0000256" key="3">
    <source>
        <dbReference type="ARBA" id="ARBA00023004"/>
    </source>
</evidence>
<dbReference type="PANTHER" id="PTHR35008">
    <property type="entry name" value="BLL4482 PROTEIN-RELATED"/>
    <property type="match status" value="1"/>
</dbReference>
<evidence type="ECO:0000259" key="6">
    <source>
        <dbReference type="PROSITE" id="PS51007"/>
    </source>
</evidence>
<dbReference type="GO" id="GO:0020037">
    <property type="term" value="F:heme binding"/>
    <property type="evidence" value="ECO:0007669"/>
    <property type="project" value="InterPro"/>
</dbReference>
<dbReference type="SUPFAM" id="SSF46626">
    <property type="entry name" value="Cytochrome c"/>
    <property type="match status" value="1"/>
</dbReference>
<gene>
    <name evidence="7" type="ORF">GCM10007049_04180</name>
</gene>
<accession>A0A918UIX2</accession>
<evidence type="ECO:0000256" key="2">
    <source>
        <dbReference type="ARBA" id="ARBA00022723"/>
    </source>
</evidence>
<protein>
    <recommendedName>
        <fullName evidence="6">Cytochrome c domain-containing protein</fullName>
    </recommendedName>
</protein>
<dbReference type="PANTHER" id="PTHR35008:SF8">
    <property type="entry name" value="ALCOHOL DEHYDROGENASE CYTOCHROME C SUBUNIT"/>
    <property type="match status" value="1"/>
</dbReference>
<dbReference type="RefSeq" id="WP_157492780.1">
    <property type="nucleotide sequence ID" value="NZ_BMWX01000001.1"/>
</dbReference>
<dbReference type="Proteomes" id="UP000619457">
    <property type="component" value="Unassembled WGS sequence"/>
</dbReference>
<dbReference type="Pfam" id="PF00034">
    <property type="entry name" value="Cytochrom_C"/>
    <property type="match status" value="1"/>
</dbReference>
<dbReference type="InterPro" id="IPR036909">
    <property type="entry name" value="Cyt_c-like_dom_sf"/>
</dbReference>
<sequence length="139" mass="15500">MIKVAIISALCFSYMGYAATNLQPQDDPLKASIKRGEEVYKEFCITCHMSNGKGIEGAFPPLDSADFLLKNREASIRAVKFGLSGELTVNGKEYNNTMTNLGLYDEEVADVMNYVLNSWSNKSKKMVTEEEVKNIKKAE</sequence>
<keyword evidence="2 4" id="KW-0479">Metal-binding</keyword>
<dbReference type="PROSITE" id="PS51007">
    <property type="entry name" value="CYTC"/>
    <property type="match status" value="1"/>
</dbReference>
<evidence type="ECO:0000256" key="5">
    <source>
        <dbReference type="SAM" id="SignalP"/>
    </source>
</evidence>
<feature type="chain" id="PRO_5037873269" description="Cytochrome c domain-containing protein" evidence="5">
    <location>
        <begin position="19"/>
        <end position="139"/>
    </location>
</feature>
<evidence type="ECO:0000313" key="8">
    <source>
        <dbReference type="Proteomes" id="UP000619457"/>
    </source>
</evidence>
<reference evidence="7" key="2">
    <citation type="submission" date="2020-09" db="EMBL/GenBank/DDBJ databases">
        <authorList>
            <person name="Sun Q."/>
            <person name="Kim S."/>
        </authorList>
    </citation>
    <scope>NUCLEOTIDE SEQUENCE</scope>
    <source>
        <strain evidence="7">KCTC 12368</strain>
    </source>
</reference>
<evidence type="ECO:0000256" key="1">
    <source>
        <dbReference type="ARBA" id="ARBA00022617"/>
    </source>
</evidence>
<evidence type="ECO:0000313" key="7">
    <source>
        <dbReference type="EMBL" id="GGZ15274.1"/>
    </source>
</evidence>
<dbReference type="EMBL" id="BMWX01000001">
    <property type="protein sequence ID" value="GGZ15274.1"/>
    <property type="molecule type" value="Genomic_DNA"/>
</dbReference>
<feature type="signal peptide" evidence="5">
    <location>
        <begin position="1"/>
        <end position="18"/>
    </location>
</feature>
<name>A0A918UIX2_9BACT</name>
<dbReference type="GO" id="GO:0046872">
    <property type="term" value="F:metal ion binding"/>
    <property type="evidence" value="ECO:0007669"/>
    <property type="project" value="UniProtKB-KW"/>
</dbReference>
<dbReference type="Gene3D" id="1.10.760.10">
    <property type="entry name" value="Cytochrome c-like domain"/>
    <property type="match status" value="1"/>
</dbReference>
<comment type="caution">
    <text evidence="7">The sequence shown here is derived from an EMBL/GenBank/DDBJ whole genome shotgun (WGS) entry which is preliminary data.</text>
</comment>
<organism evidence="7 8">
    <name type="scientific">Echinicola pacifica</name>
    <dbReference type="NCBI Taxonomy" id="346377"/>
    <lineage>
        <taxon>Bacteria</taxon>
        <taxon>Pseudomonadati</taxon>
        <taxon>Bacteroidota</taxon>
        <taxon>Cytophagia</taxon>
        <taxon>Cytophagales</taxon>
        <taxon>Cyclobacteriaceae</taxon>
        <taxon>Echinicola</taxon>
    </lineage>
</organism>
<dbReference type="InterPro" id="IPR009056">
    <property type="entry name" value="Cyt_c-like_dom"/>
</dbReference>
<proteinExistence type="predicted"/>
<keyword evidence="1 4" id="KW-0349">Heme</keyword>
<keyword evidence="8" id="KW-1185">Reference proteome</keyword>